<dbReference type="InterPro" id="IPR000504">
    <property type="entry name" value="RRM_dom"/>
</dbReference>
<dbReference type="SMART" id="SM00317">
    <property type="entry name" value="SET"/>
    <property type="match status" value="1"/>
</dbReference>
<evidence type="ECO:0000313" key="19">
    <source>
        <dbReference type="Proteomes" id="UP000242638"/>
    </source>
</evidence>
<evidence type="ECO:0000256" key="10">
    <source>
        <dbReference type="ARBA" id="ARBA00023159"/>
    </source>
</evidence>
<dbReference type="Pfam" id="PF00856">
    <property type="entry name" value="SET"/>
    <property type="match status" value="1"/>
</dbReference>
<feature type="region of interest" description="Disordered" evidence="14">
    <location>
        <begin position="427"/>
        <end position="456"/>
    </location>
</feature>
<dbReference type="Gene3D" id="3.30.70.330">
    <property type="match status" value="1"/>
</dbReference>
<dbReference type="InterPro" id="IPR001214">
    <property type="entry name" value="SET_dom"/>
</dbReference>
<keyword evidence="5" id="KW-0808">Transferase</keyword>
<sequence>MSFQIDEWYVGPVPPKEVTFCRLNDNVRETFLTNMCQKYGKVEEVEIFYHPKNKKHLGVAKVVFDTVRAAKNAVRHLHQTSVMGNIIHVEIDPKGEKRTRYLQLLFNGPYTPWTLPVGSSERALQSLVDALLTSTAAQQSGNASSPASIATPLSLDTAYSSIWGDTPCSLGLTPQSQGTPRTPCLSVTPLSQDSCYSSLQATPVLQGEPSSYSLHKHLRRALCRSRPARHHRGSRPPSNVSLLFKSSQPQPLNPPSNQKQLAVWRDEVKCSAYKEPPCSPASGLQQSELSGSSSSVIFSHNAVSIQSIHFTADSQTAVNFPHRKQQPAVESLDSRIESLLINSQISDALFLDRNISKADEPFPDSPASGRCSPKCASSEDFLFCSLSPNDSSTSSCRRPCHDAGNISPSALENEEDETNRAVLFLEANSQSPSPSEVEPSESRVHVDTETSPWISSSEEHCAVHKDIHLPRTFQSGSLPPAKDTSSFPKSPSAASNPTSRSLPIAPPPVSVGCSHPPQASFPVPPFPPPLPPVPPRLPNGTIPIPPPGWIPPQCIPIPPPPTQPPPSIAPPPPTFLVPPPPLPGPLPVPPLLPIYPVPVQPAAPLPPRLGGAPPFPFPRPPWFAPPFPSFNPFVPPPNYSPAQEHRHKITVEKVLDILMDELKSIIRKDITRRTIEGVAFRAFEAWWDCQEKKKVQVSPVKSGAPGVMNLLSHISEKGKKPPLPSFRVKRKRSEETENESSSAQKALKLHQEDDDVEKSNAAKRRHARPLELDSDDEEKEGDNTHNDNHQMSDQVEAIIPVLMSDRDYEYDVGQRCEKRTSAQKRFEDEDAVVCRTSTEGRRLGRERLSESSASEESDYSSESSESFDDSSSNLSSQHDEEEEEDDRSDDKCIVISSDEESVELELIVTPTAPLTPGAQLELDLEDWLESRRRDQMEQNCTAGLQESSDVDSMVELQHCEHSDSELILPIGLEAEPGLCVHSRRRACTPESVEGIGDLRPLTPTGSLVDSDPDNLIKSKPASPAPLDEMESPPTPGKGIAAELIDLDSDEASEVMSLSPASSDVLLASSHFPPASYPSYEEKPKTPGREESGGWTYSSMSTIGQTTATFEGNTVFSPLCSPPDVLPLSSNPYITPPKTPGRDIFLPRRDIVHRRKTQMSLPLLRDSLLCVSPFPISSPSSLSESSFDSADGNRVRMGSGVRTKPLRGLENMPGLYNDVKPSSRQKLLRRLRRRKRARLRQRLFNGINWWCQHHRLRRRSQCEEYNILHNICRDGLDEEDARHLLSTYERLQKQDNSPGWLSDTFWIPHPLTKVPTESSEESQGQPVHRTGCARSEGFYRISRKDKIKYLLDTKPPADLHSALDQGLCIPVQQPTSLRSGSDFRSEQRRLLSSFSCYSDLVKFNQLKFRKKRIRFSRSLIHEWGLFAMEPIAADEMVIEYVGQLIRQVIADMREQRYEEEGIGSSYLFRVDQDAIIDATKCGNLARFINHSCNPNCYAKIITVESQKKIVIYSRQPISVNEEITYDYKFPIEDTKIPCLCGADSCRGSLN</sequence>
<feature type="domain" description="Post-SET" evidence="17">
    <location>
        <begin position="1533"/>
        <end position="1549"/>
    </location>
</feature>
<feature type="compositionally biased region" description="Polar residues" evidence="14">
    <location>
        <begin position="472"/>
        <end position="501"/>
    </location>
</feature>
<dbReference type="FunFam" id="2.170.270.10:FF:000010">
    <property type="entry name" value="Histone-lysine N-methyltransferase"/>
    <property type="match status" value="1"/>
</dbReference>
<dbReference type="GeneTree" id="ENSGT00940000154575"/>
<dbReference type="GO" id="GO:0005694">
    <property type="term" value="C:chromosome"/>
    <property type="evidence" value="ECO:0007669"/>
    <property type="project" value="UniProtKB-SubCell"/>
</dbReference>
<dbReference type="FunFam" id="3.30.70.330:FF:000178">
    <property type="entry name" value="Histone-lysine N-methyltransferase"/>
    <property type="match status" value="1"/>
</dbReference>
<feature type="compositionally biased region" description="Basic residues" evidence="14">
    <location>
        <begin position="225"/>
        <end position="234"/>
    </location>
</feature>
<keyword evidence="4" id="KW-0489">Methyltransferase</keyword>
<dbReference type="PROSITE" id="PS50102">
    <property type="entry name" value="RRM"/>
    <property type="match status" value="1"/>
</dbReference>
<evidence type="ECO:0000256" key="4">
    <source>
        <dbReference type="ARBA" id="ARBA00022603"/>
    </source>
</evidence>
<evidence type="ECO:0000256" key="12">
    <source>
        <dbReference type="ARBA" id="ARBA00023242"/>
    </source>
</evidence>
<feature type="region of interest" description="Disordered" evidence="14">
    <location>
        <begin position="812"/>
        <end position="895"/>
    </location>
</feature>
<feature type="region of interest" description="Disordered" evidence="14">
    <location>
        <begin position="225"/>
        <end position="259"/>
    </location>
</feature>
<dbReference type="Pfam" id="PF11764">
    <property type="entry name" value="N-SET"/>
    <property type="match status" value="1"/>
</dbReference>
<keyword evidence="8 13" id="KW-0694">RNA-binding</keyword>
<dbReference type="CDD" id="cd19169">
    <property type="entry name" value="SET_SETD1"/>
    <property type="match status" value="1"/>
</dbReference>
<feature type="compositionally biased region" description="Low complexity" evidence="14">
    <location>
        <begin position="860"/>
        <end position="876"/>
    </location>
</feature>
<evidence type="ECO:0000256" key="9">
    <source>
        <dbReference type="ARBA" id="ARBA00023015"/>
    </source>
</evidence>
<keyword evidence="10" id="KW-0010">Activator</keyword>
<evidence type="ECO:0000256" key="1">
    <source>
        <dbReference type="ARBA" id="ARBA00004123"/>
    </source>
</evidence>
<feature type="compositionally biased region" description="Basic and acidic residues" evidence="14">
    <location>
        <begin position="781"/>
        <end position="790"/>
    </location>
</feature>
<evidence type="ECO:0000259" key="15">
    <source>
        <dbReference type="PROSITE" id="PS50102"/>
    </source>
</evidence>
<keyword evidence="7" id="KW-0156">Chromatin regulator</keyword>
<proteinExistence type="predicted"/>
<evidence type="ECO:0000256" key="5">
    <source>
        <dbReference type="ARBA" id="ARBA00022679"/>
    </source>
</evidence>
<keyword evidence="11" id="KW-0804">Transcription</keyword>
<dbReference type="InterPro" id="IPR012677">
    <property type="entry name" value="Nucleotide-bd_a/b_plait_sf"/>
</dbReference>
<feature type="compositionally biased region" description="Basic and acidic residues" evidence="14">
    <location>
        <begin position="838"/>
        <end position="849"/>
    </location>
</feature>
<evidence type="ECO:0000259" key="17">
    <source>
        <dbReference type="PROSITE" id="PS50868"/>
    </source>
</evidence>
<dbReference type="InterPro" id="IPR037841">
    <property type="entry name" value="SET_SETD1A/B"/>
</dbReference>
<dbReference type="PANTHER" id="PTHR45814:SF1">
    <property type="entry name" value="HISTONE-LYSINE N-METHYLTRANSFERASE SETD1B"/>
    <property type="match status" value="1"/>
</dbReference>
<evidence type="ECO:0000256" key="14">
    <source>
        <dbReference type="SAM" id="MobiDB-lite"/>
    </source>
</evidence>
<feature type="region of interest" description="Disordered" evidence="14">
    <location>
        <begin position="991"/>
        <end position="1039"/>
    </location>
</feature>
<dbReference type="PROSITE" id="PS50868">
    <property type="entry name" value="POST_SET"/>
    <property type="match status" value="1"/>
</dbReference>
<evidence type="ECO:0000256" key="7">
    <source>
        <dbReference type="ARBA" id="ARBA00022853"/>
    </source>
</evidence>
<dbReference type="Gene3D" id="2.170.270.10">
    <property type="entry name" value="SET domain"/>
    <property type="match status" value="1"/>
</dbReference>
<dbReference type="SUPFAM" id="SSF82199">
    <property type="entry name" value="SET domain"/>
    <property type="match status" value="1"/>
</dbReference>
<evidence type="ECO:0000256" key="11">
    <source>
        <dbReference type="ARBA" id="ARBA00023163"/>
    </source>
</evidence>
<dbReference type="InterPro" id="IPR003616">
    <property type="entry name" value="Post-SET_dom"/>
</dbReference>
<dbReference type="STRING" id="8081.ENSPREP00000015576"/>
<reference evidence="18" key="2">
    <citation type="submission" date="2025-08" db="UniProtKB">
        <authorList>
            <consortium name="Ensembl"/>
        </authorList>
    </citation>
    <scope>IDENTIFICATION</scope>
    <source>
        <strain evidence="18">Guanapo</strain>
    </source>
</reference>
<dbReference type="InterPro" id="IPR044570">
    <property type="entry name" value="Set1-like"/>
</dbReference>
<reference evidence="19" key="1">
    <citation type="submission" date="2013-11" db="EMBL/GenBank/DDBJ databases">
        <title>The genomic landscape of the Guanapo guppy.</title>
        <authorList>
            <person name="Kuenstner A."/>
            <person name="Dreyer C."/>
        </authorList>
    </citation>
    <scope>NUCLEOTIDE SEQUENCE</scope>
    <source>
        <strain evidence="19">Guanapo</strain>
    </source>
</reference>
<dbReference type="SMART" id="SM00360">
    <property type="entry name" value="RRM"/>
    <property type="match status" value="1"/>
</dbReference>
<feature type="region of interest" description="Disordered" evidence="14">
    <location>
        <begin position="1177"/>
        <end position="1206"/>
    </location>
</feature>
<evidence type="ECO:0000256" key="2">
    <source>
        <dbReference type="ARBA" id="ARBA00004286"/>
    </source>
</evidence>
<dbReference type="InterPro" id="IPR035979">
    <property type="entry name" value="RBD_domain_sf"/>
</dbReference>
<dbReference type="GO" id="GO:0003723">
    <property type="term" value="F:RNA binding"/>
    <property type="evidence" value="ECO:0007669"/>
    <property type="project" value="UniProtKB-UniRule"/>
</dbReference>
<evidence type="ECO:0000313" key="18">
    <source>
        <dbReference type="Ensembl" id="ENSPREP00000015576.1"/>
    </source>
</evidence>
<dbReference type="PRINTS" id="PR01217">
    <property type="entry name" value="PRICHEXTENSN"/>
</dbReference>
<dbReference type="Proteomes" id="UP000242638">
    <property type="component" value="Unassembled WGS sequence"/>
</dbReference>
<comment type="subcellular location">
    <subcellularLocation>
        <location evidence="2">Chromosome</location>
    </subcellularLocation>
    <subcellularLocation>
        <location evidence="1">Nucleus</location>
    </subcellularLocation>
</comment>
<evidence type="ECO:0000256" key="3">
    <source>
        <dbReference type="ARBA" id="ARBA00022454"/>
    </source>
</evidence>
<evidence type="ECO:0000256" key="13">
    <source>
        <dbReference type="PROSITE-ProRule" id="PRU00176"/>
    </source>
</evidence>
<evidence type="ECO:0000256" key="8">
    <source>
        <dbReference type="ARBA" id="ARBA00022884"/>
    </source>
</evidence>
<evidence type="ECO:0000259" key="16">
    <source>
        <dbReference type="PROSITE" id="PS50280"/>
    </source>
</evidence>
<dbReference type="PROSITE" id="PS50280">
    <property type="entry name" value="SET"/>
    <property type="match status" value="1"/>
</dbReference>
<dbReference type="SMART" id="SM00508">
    <property type="entry name" value="PostSET"/>
    <property type="match status" value="1"/>
</dbReference>
<reference evidence="18" key="3">
    <citation type="submission" date="2025-09" db="UniProtKB">
        <authorList>
            <consortium name="Ensembl"/>
        </authorList>
    </citation>
    <scope>IDENTIFICATION</scope>
    <source>
        <strain evidence="18">Guanapo</strain>
    </source>
</reference>
<dbReference type="GO" id="GO:0032259">
    <property type="term" value="P:methylation"/>
    <property type="evidence" value="ECO:0007669"/>
    <property type="project" value="UniProtKB-KW"/>
</dbReference>
<dbReference type="InterPro" id="IPR046341">
    <property type="entry name" value="SET_dom_sf"/>
</dbReference>
<organism evidence="18 19">
    <name type="scientific">Poecilia reticulata</name>
    <name type="common">Guppy</name>
    <name type="synonym">Acanthophacelus reticulatus</name>
    <dbReference type="NCBI Taxonomy" id="8081"/>
    <lineage>
        <taxon>Eukaryota</taxon>
        <taxon>Metazoa</taxon>
        <taxon>Chordata</taxon>
        <taxon>Craniata</taxon>
        <taxon>Vertebrata</taxon>
        <taxon>Euteleostomi</taxon>
        <taxon>Actinopterygii</taxon>
        <taxon>Neopterygii</taxon>
        <taxon>Teleostei</taxon>
        <taxon>Neoteleostei</taxon>
        <taxon>Acanthomorphata</taxon>
        <taxon>Ovalentaria</taxon>
        <taxon>Atherinomorphae</taxon>
        <taxon>Cyprinodontiformes</taxon>
        <taxon>Poeciliidae</taxon>
        <taxon>Poeciliinae</taxon>
        <taxon>Poecilia</taxon>
    </lineage>
</organism>
<feature type="compositionally biased region" description="Low complexity" evidence="14">
    <location>
        <begin position="245"/>
        <end position="259"/>
    </location>
</feature>
<dbReference type="OMA" id="PRICRLW"/>
<dbReference type="Ensembl" id="ENSPRET00000015740.1">
    <property type="protein sequence ID" value="ENSPREP00000015576.1"/>
    <property type="gene ID" value="ENSPREG00000010518.1"/>
</dbReference>
<keyword evidence="9" id="KW-0805">Transcription regulation</keyword>
<feature type="region of interest" description="Disordered" evidence="14">
    <location>
        <begin position="471"/>
        <end position="516"/>
    </location>
</feature>
<protein>
    <submittedName>
        <fullName evidence="18">Histone-lysine N-methyltransferase SETD1B-A-like</fullName>
    </submittedName>
</protein>
<dbReference type="GO" id="GO:0042800">
    <property type="term" value="F:histone H3K4 methyltransferase activity"/>
    <property type="evidence" value="ECO:0007669"/>
    <property type="project" value="InterPro"/>
</dbReference>
<keyword evidence="19" id="KW-1185">Reference proteome</keyword>
<dbReference type="SMART" id="SM01291">
    <property type="entry name" value="N-SET"/>
    <property type="match status" value="1"/>
</dbReference>
<dbReference type="SUPFAM" id="SSF54928">
    <property type="entry name" value="RNA-binding domain, RBD"/>
    <property type="match status" value="1"/>
</dbReference>
<feature type="domain" description="SET" evidence="16">
    <location>
        <begin position="1410"/>
        <end position="1527"/>
    </location>
</feature>
<keyword evidence="12" id="KW-0539">Nucleus</keyword>
<evidence type="ECO:0000256" key="6">
    <source>
        <dbReference type="ARBA" id="ARBA00022691"/>
    </source>
</evidence>
<accession>A0A3P9P175</accession>
<feature type="region of interest" description="Disordered" evidence="14">
    <location>
        <begin position="712"/>
        <end position="799"/>
    </location>
</feature>
<keyword evidence="6" id="KW-0949">S-adenosyl-L-methionine</keyword>
<feature type="domain" description="RRM" evidence="15">
    <location>
        <begin position="6"/>
        <end position="94"/>
    </location>
</feature>
<dbReference type="PANTHER" id="PTHR45814">
    <property type="entry name" value="HISTONE-LYSINE N-METHYLTRANSFERASE SETD1"/>
    <property type="match status" value="1"/>
</dbReference>
<dbReference type="GO" id="GO:0048188">
    <property type="term" value="C:Set1C/COMPASS complex"/>
    <property type="evidence" value="ECO:0007669"/>
    <property type="project" value="InterPro"/>
</dbReference>
<feature type="compositionally biased region" description="Low complexity" evidence="14">
    <location>
        <begin position="1177"/>
        <end position="1188"/>
    </location>
</feature>
<keyword evidence="3" id="KW-0158">Chromosome</keyword>
<dbReference type="InterPro" id="IPR024657">
    <property type="entry name" value="COMPASS_Set1_N-SET"/>
</dbReference>
<name>A0A3P9P175_POERE</name>
<dbReference type="Pfam" id="PF00076">
    <property type="entry name" value="RRM_1"/>
    <property type="match status" value="1"/>
</dbReference>
<feature type="compositionally biased region" description="Basic and acidic residues" evidence="14">
    <location>
        <begin position="812"/>
        <end position="827"/>
    </location>
</feature>